<evidence type="ECO:0000313" key="1">
    <source>
        <dbReference type="EMBL" id="GJS68245.1"/>
    </source>
</evidence>
<protein>
    <submittedName>
        <fullName evidence="1">Uncharacterized protein</fullName>
    </submittedName>
</protein>
<evidence type="ECO:0000313" key="2">
    <source>
        <dbReference type="Proteomes" id="UP001151760"/>
    </source>
</evidence>
<gene>
    <name evidence="1" type="ORF">Tco_0682810</name>
</gene>
<reference evidence="1" key="2">
    <citation type="submission" date="2022-01" db="EMBL/GenBank/DDBJ databases">
        <authorList>
            <person name="Yamashiro T."/>
            <person name="Shiraishi A."/>
            <person name="Satake H."/>
            <person name="Nakayama K."/>
        </authorList>
    </citation>
    <scope>NUCLEOTIDE SEQUENCE</scope>
</reference>
<sequence length="182" mass="20594">MDDPDITMEEYIWLKTEKALRKGKLHDALTSELELLCEPTVSPQYIDKVNWKIKISLSDSDDENYTVIYDNYSFSYKIFNANDSKLDMGNGDEKIDIKQSSGDGFSTWMTFGGNTRDLGSCGQETDEITDLHQIPEELFLTARGDSIACIKRCRRDPSGDSVRDLMKASGHGRLNKDLESSM</sequence>
<organism evidence="1 2">
    <name type="scientific">Tanacetum coccineum</name>
    <dbReference type="NCBI Taxonomy" id="301880"/>
    <lineage>
        <taxon>Eukaryota</taxon>
        <taxon>Viridiplantae</taxon>
        <taxon>Streptophyta</taxon>
        <taxon>Embryophyta</taxon>
        <taxon>Tracheophyta</taxon>
        <taxon>Spermatophyta</taxon>
        <taxon>Magnoliopsida</taxon>
        <taxon>eudicotyledons</taxon>
        <taxon>Gunneridae</taxon>
        <taxon>Pentapetalae</taxon>
        <taxon>asterids</taxon>
        <taxon>campanulids</taxon>
        <taxon>Asterales</taxon>
        <taxon>Asteraceae</taxon>
        <taxon>Asteroideae</taxon>
        <taxon>Anthemideae</taxon>
        <taxon>Anthemidinae</taxon>
        <taxon>Tanacetum</taxon>
    </lineage>
</organism>
<comment type="caution">
    <text evidence="1">The sequence shown here is derived from an EMBL/GenBank/DDBJ whole genome shotgun (WGS) entry which is preliminary data.</text>
</comment>
<keyword evidence="2" id="KW-1185">Reference proteome</keyword>
<dbReference type="EMBL" id="BQNB010009776">
    <property type="protein sequence ID" value="GJS68245.1"/>
    <property type="molecule type" value="Genomic_DNA"/>
</dbReference>
<dbReference type="Proteomes" id="UP001151760">
    <property type="component" value="Unassembled WGS sequence"/>
</dbReference>
<accession>A0ABQ4XTT3</accession>
<reference evidence="1" key="1">
    <citation type="journal article" date="2022" name="Int. J. Mol. Sci.">
        <title>Draft Genome of Tanacetum Coccineum: Genomic Comparison of Closely Related Tanacetum-Family Plants.</title>
        <authorList>
            <person name="Yamashiro T."/>
            <person name="Shiraishi A."/>
            <person name="Nakayama K."/>
            <person name="Satake H."/>
        </authorList>
    </citation>
    <scope>NUCLEOTIDE SEQUENCE</scope>
</reference>
<proteinExistence type="predicted"/>
<name>A0ABQ4XTT3_9ASTR</name>